<feature type="region of interest" description="Disordered" evidence="3">
    <location>
        <begin position="104"/>
        <end position="132"/>
    </location>
</feature>
<protein>
    <recommendedName>
        <fullName evidence="2">RecQ-mediated genome instability protein 1</fullName>
    </recommendedName>
</protein>
<comment type="caution">
    <text evidence="5">The sequence shown here is derived from an EMBL/GenBank/DDBJ whole genome shotgun (WGS) entry which is preliminary data.</text>
</comment>
<dbReference type="PANTHER" id="PTHR14790">
    <property type="entry name" value="RECQ-MEDIATED GENOME INSTABILITY PROTEIN 1 RMI1"/>
    <property type="match status" value="1"/>
</dbReference>
<dbReference type="OMA" id="FCTVAFI"/>
<dbReference type="OrthoDB" id="341511at2759"/>
<dbReference type="GO" id="GO:0031422">
    <property type="term" value="C:RecQ family helicase-topoisomerase III complex"/>
    <property type="evidence" value="ECO:0007669"/>
    <property type="project" value="TreeGrafter"/>
</dbReference>
<accession>A0A0N1I876</accession>
<dbReference type="GO" id="GO:0016604">
    <property type="term" value="C:nuclear body"/>
    <property type="evidence" value="ECO:0007669"/>
    <property type="project" value="TreeGrafter"/>
</dbReference>
<dbReference type="GO" id="GO:0000712">
    <property type="term" value="P:resolution of meiotic recombination intermediates"/>
    <property type="evidence" value="ECO:0007669"/>
    <property type="project" value="TreeGrafter"/>
</dbReference>
<evidence type="ECO:0000259" key="4">
    <source>
        <dbReference type="Pfam" id="PF08585"/>
    </source>
</evidence>
<proteinExistence type="inferred from homology"/>
<evidence type="ECO:0000313" key="5">
    <source>
        <dbReference type="EMBL" id="KPI90021.1"/>
    </source>
</evidence>
<reference evidence="5 6" key="1">
    <citation type="journal article" date="2015" name="PLoS Pathog.">
        <title>Leptomonas seymouri: Adaptations to the Dixenous Life Cycle Analyzed by Genome Sequencing, Transcriptome Profiling and Co-infection with Leishmania donovani.</title>
        <authorList>
            <person name="Kraeva N."/>
            <person name="Butenko A."/>
            <person name="Hlavacova J."/>
            <person name="Kostygov A."/>
            <person name="Myskova J."/>
            <person name="Grybchuk D."/>
            <person name="Lestinova T."/>
            <person name="Votypka J."/>
            <person name="Volf P."/>
            <person name="Opperdoes F."/>
            <person name="Flegontov P."/>
            <person name="Lukes J."/>
            <person name="Yurchenko V."/>
        </authorList>
    </citation>
    <scope>NUCLEOTIDE SEQUENCE [LARGE SCALE GENOMIC DNA]</scope>
    <source>
        <strain evidence="5 6">ATCC 30220</strain>
    </source>
</reference>
<keyword evidence="6" id="KW-1185">Reference proteome</keyword>
<comment type="similarity">
    <text evidence="1">Belongs to the RMI1 family.</text>
</comment>
<gene>
    <name evidence="5" type="ORF">ABL78_0881</name>
</gene>
<dbReference type="PANTHER" id="PTHR14790:SF15">
    <property type="entry name" value="RECQ-MEDIATED GENOME INSTABILITY PROTEIN 1"/>
    <property type="match status" value="1"/>
</dbReference>
<dbReference type="VEuPathDB" id="TriTrypDB:Lsey_0012_0400"/>
<dbReference type="Pfam" id="PF08585">
    <property type="entry name" value="RMI1_N_C"/>
    <property type="match status" value="1"/>
</dbReference>
<feature type="domain" description="RecQ mediated genome instability protein 1 OB-fold" evidence="4">
    <location>
        <begin position="80"/>
        <end position="249"/>
    </location>
</feature>
<name>A0A0N1I876_LEPSE</name>
<dbReference type="InterPro" id="IPR042470">
    <property type="entry name" value="RMI1_N_C_sf"/>
</dbReference>
<evidence type="ECO:0000256" key="2">
    <source>
        <dbReference type="ARBA" id="ARBA00018987"/>
    </source>
</evidence>
<dbReference type="AlphaFoldDB" id="A0A0N1I876"/>
<dbReference type="GO" id="GO:0000724">
    <property type="term" value="P:double-strand break repair via homologous recombination"/>
    <property type="evidence" value="ECO:0007669"/>
    <property type="project" value="TreeGrafter"/>
</dbReference>
<evidence type="ECO:0000256" key="1">
    <source>
        <dbReference type="ARBA" id="ARBA00006395"/>
    </source>
</evidence>
<dbReference type="InterPro" id="IPR013894">
    <property type="entry name" value="RMI1_OB"/>
</dbReference>
<evidence type="ECO:0000256" key="3">
    <source>
        <dbReference type="SAM" id="MobiDB-lite"/>
    </source>
</evidence>
<organism evidence="5 6">
    <name type="scientific">Leptomonas seymouri</name>
    <dbReference type="NCBI Taxonomy" id="5684"/>
    <lineage>
        <taxon>Eukaryota</taxon>
        <taxon>Discoba</taxon>
        <taxon>Euglenozoa</taxon>
        <taxon>Kinetoplastea</taxon>
        <taxon>Metakinetoplastina</taxon>
        <taxon>Trypanosomatida</taxon>
        <taxon>Trypanosomatidae</taxon>
        <taxon>Leishmaniinae</taxon>
        <taxon>Leptomonas</taxon>
    </lineage>
</organism>
<sequence length="480" mass="51238">MEARGGGSSLNTMSNVFPPGTSLGTDRATAEFIRGHLDDDIEELAQQPNQTFIHPSLSPFLSADGLFQLPSAGSEMPTVSFVLQVMSITDVSLSREQRSRALVRAADLRNGGDGEGGGSSSRNTAHSEAATDDPATLVDATLQAMEDQNDEAAQQHAPLRPSGGQWRCLRLELSDGFQRVLAVEDVSARARQRYGAVPAPDGLELGSKVAVRVTSSAGLAVQHGVLRLHAGNTEVLGGRVRALELFWEAQARQQLAASTGRPSRQQQQQQSQAHRPQIPSSLPQDNKQRQAPTPVNPPPTVAQSFHHPSANPLPSPPLPVLPLRQWPAHVAQSPPQSPFVTVAFITEVVSDMVIHESSSSFSSASGGSPSTFTYALLAQLSSPHAVERETQQLDGAAADVTEADHLIVDLGHTWLRQLVGMPAEDFRALSLSNAPADVARLTSTVEAVGHALEQFGEGRFTLMQRAGDGVVEVVKVEPER</sequence>
<dbReference type="Gene3D" id="2.40.50.770">
    <property type="entry name" value="RecQ-mediated genome instability protein Rmi1, C-terminal domain"/>
    <property type="match status" value="1"/>
</dbReference>
<dbReference type="EMBL" id="LJSK01000012">
    <property type="protein sequence ID" value="KPI90021.1"/>
    <property type="molecule type" value="Genomic_DNA"/>
</dbReference>
<dbReference type="Proteomes" id="UP000038009">
    <property type="component" value="Unassembled WGS sequence"/>
</dbReference>
<feature type="region of interest" description="Disordered" evidence="3">
    <location>
        <begin position="256"/>
        <end position="316"/>
    </location>
</feature>
<evidence type="ECO:0000313" key="6">
    <source>
        <dbReference type="Proteomes" id="UP000038009"/>
    </source>
</evidence>